<keyword evidence="5" id="KW-1185">Reference proteome</keyword>
<dbReference type="SUPFAM" id="SSF51445">
    <property type="entry name" value="(Trans)glycosidases"/>
    <property type="match status" value="1"/>
</dbReference>
<dbReference type="PANTHER" id="PTHR45708:SF49">
    <property type="entry name" value="ENDOCHITINASE"/>
    <property type="match status" value="1"/>
</dbReference>
<keyword evidence="1" id="KW-0378">Hydrolase</keyword>
<sequence length="365" mass="42000">MEPKVGLFWGQNEAYNKFGVKAQEASLKSFCDRGIYDVIILRGVQHCSFNGKLAAMPALNFANHCHQRRSAWYAKYQYLECPSMEDDIRYCQVNGVKILLDIGGLGYHIIFSSRTEALEFSKQIWFAFLGNWRYSTRTFGQDIILDGINLSLHSSANPFMSDFLHDLRDRMENDWKKTYLITASPPCYKESYSFFQTYSKVFDRIFIDFTLHRRCEYKGPSSGQSKVDFLLDTDWFTRDTRPELRSFWFVLSASSFTKGLYLTRGEIDELVKKSKHRKITLKGIVLNEASFDAHNMDNGETLSMTIYRVMGGSLQQAKQSIENIKKKKEGPPVCKAGSLCLRDRNASSKISPPYFTILIASIVFM</sequence>
<feature type="domain" description="GH18" evidence="3">
    <location>
        <begin position="85"/>
        <end position="209"/>
    </location>
</feature>
<evidence type="ECO:0000259" key="3">
    <source>
        <dbReference type="Pfam" id="PF00704"/>
    </source>
</evidence>
<organism evidence="4 5">
    <name type="scientific">Clytia hemisphaerica</name>
    <dbReference type="NCBI Taxonomy" id="252671"/>
    <lineage>
        <taxon>Eukaryota</taxon>
        <taxon>Metazoa</taxon>
        <taxon>Cnidaria</taxon>
        <taxon>Hydrozoa</taxon>
        <taxon>Hydroidolina</taxon>
        <taxon>Leptothecata</taxon>
        <taxon>Obeliida</taxon>
        <taxon>Clytiidae</taxon>
        <taxon>Clytia</taxon>
    </lineage>
</organism>
<dbReference type="GO" id="GO:0005576">
    <property type="term" value="C:extracellular region"/>
    <property type="evidence" value="ECO:0007669"/>
    <property type="project" value="TreeGrafter"/>
</dbReference>
<dbReference type="GO" id="GO:0004568">
    <property type="term" value="F:chitinase activity"/>
    <property type="evidence" value="ECO:0007669"/>
    <property type="project" value="TreeGrafter"/>
</dbReference>
<evidence type="ECO:0000256" key="2">
    <source>
        <dbReference type="ARBA" id="ARBA00023295"/>
    </source>
</evidence>
<dbReference type="Pfam" id="PF00704">
    <property type="entry name" value="Glyco_hydro_18"/>
    <property type="match status" value="1"/>
</dbReference>
<dbReference type="AlphaFoldDB" id="A0A7M5XJ72"/>
<evidence type="ECO:0000256" key="1">
    <source>
        <dbReference type="ARBA" id="ARBA00022801"/>
    </source>
</evidence>
<reference evidence="4" key="1">
    <citation type="submission" date="2021-01" db="UniProtKB">
        <authorList>
            <consortium name="EnsemblMetazoa"/>
        </authorList>
    </citation>
    <scope>IDENTIFICATION</scope>
</reference>
<evidence type="ECO:0000313" key="5">
    <source>
        <dbReference type="Proteomes" id="UP000594262"/>
    </source>
</evidence>
<keyword evidence="2" id="KW-0326">Glycosidase</keyword>
<accession>A0A7M5XJ72</accession>
<dbReference type="InterPro" id="IPR050542">
    <property type="entry name" value="Glycosyl_Hydrlase18_Chitinase"/>
</dbReference>
<dbReference type="EnsemblMetazoa" id="CLYHEMT024252.1">
    <property type="protein sequence ID" value="CLYHEMP024252.1"/>
    <property type="gene ID" value="CLYHEMG024252"/>
</dbReference>
<dbReference type="OrthoDB" id="6020543at2759"/>
<dbReference type="Proteomes" id="UP000594262">
    <property type="component" value="Unplaced"/>
</dbReference>
<evidence type="ECO:0000313" key="4">
    <source>
        <dbReference type="EnsemblMetazoa" id="CLYHEMP024252.1"/>
    </source>
</evidence>
<dbReference type="Gene3D" id="3.20.20.80">
    <property type="entry name" value="Glycosidases"/>
    <property type="match status" value="1"/>
</dbReference>
<protein>
    <recommendedName>
        <fullName evidence="3">GH18 domain-containing protein</fullName>
    </recommendedName>
</protein>
<dbReference type="GO" id="GO:0005975">
    <property type="term" value="P:carbohydrate metabolic process"/>
    <property type="evidence" value="ECO:0007669"/>
    <property type="project" value="InterPro"/>
</dbReference>
<dbReference type="InterPro" id="IPR017853">
    <property type="entry name" value="GH"/>
</dbReference>
<dbReference type="InterPro" id="IPR001223">
    <property type="entry name" value="Glyco_hydro18_cat"/>
</dbReference>
<dbReference type="PANTHER" id="PTHR45708">
    <property type="entry name" value="ENDOCHITINASE"/>
    <property type="match status" value="1"/>
</dbReference>
<proteinExistence type="predicted"/>
<name>A0A7M5XJ72_9CNID</name>